<dbReference type="Proteomes" id="UP000027120">
    <property type="component" value="Unassembled WGS sequence"/>
</dbReference>
<keyword evidence="2" id="KW-1185">Reference proteome</keyword>
<dbReference type="EMBL" id="KK785280">
    <property type="protein sequence ID" value="KDO44940.1"/>
    <property type="molecule type" value="Genomic_DNA"/>
</dbReference>
<protein>
    <submittedName>
        <fullName evidence="1">Uncharacterized protein</fullName>
    </submittedName>
</protein>
<evidence type="ECO:0000313" key="1">
    <source>
        <dbReference type="EMBL" id="KDO44940.1"/>
    </source>
</evidence>
<name>A0A067DTN9_CITSI</name>
<accession>A0A067DTN9</accession>
<organism evidence="1 2">
    <name type="scientific">Citrus sinensis</name>
    <name type="common">Sweet orange</name>
    <name type="synonym">Citrus aurantium var. sinensis</name>
    <dbReference type="NCBI Taxonomy" id="2711"/>
    <lineage>
        <taxon>Eukaryota</taxon>
        <taxon>Viridiplantae</taxon>
        <taxon>Streptophyta</taxon>
        <taxon>Embryophyta</taxon>
        <taxon>Tracheophyta</taxon>
        <taxon>Spermatophyta</taxon>
        <taxon>Magnoliopsida</taxon>
        <taxon>eudicotyledons</taxon>
        <taxon>Gunneridae</taxon>
        <taxon>Pentapetalae</taxon>
        <taxon>rosids</taxon>
        <taxon>malvids</taxon>
        <taxon>Sapindales</taxon>
        <taxon>Rutaceae</taxon>
        <taxon>Aurantioideae</taxon>
        <taxon>Citrus</taxon>
    </lineage>
</organism>
<feature type="non-terminal residue" evidence="1">
    <location>
        <position position="1"/>
    </location>
</feature>
<dbReference type="AlphaFoldDB" id="A0A067DTN9"/>
<gene>
    <name evidence="1" type="ORF">CISIN_1g0199351mg</name>
</gene>
<reference evidence="1 2" key="1">
    <citation type="submission" date="2014-04" db="EMBL/GenBank/DDBJ databases">
        <authorList>
            <consortium name="International Citrus Genome Consortium"/>
            <person name="Gmitter F."/>
            <person name="Chen C."/>
            <person name="Farmerie W."/>
            <person name="Harkins T."/>
            <person name="Desany B."/>
            <person name="Mohiuddin M."/>
            <person name="Kodira C."/>
            <person name="Borodovsky M."/>
            <person name="Lomsadze A."/>
            <person name="Burns P."/>
            <person name="Jenkins J."/>
            <person name="Prochnik S."/>
            <person name="Shu S."/>
            <person name="Chapman J."/>
            <person name="Pitluck S."/>
            <person name="Schmutz J."/>
            <person name="Rokhsar D."/>
        </authorList>
    </citation>
    <scope>NUCLEOTIDE SEQUENCE</scope>
</reference>
<evidence type="ECO:0000313" key="2">
    <source>
        <dbReference type="Proteomes" id="UP000027120"/>
    </source>
</evidence>
<proteinExistence type="predicted"/>
<sequence length="56" mass="6306">DKLIGEVSRIVVAEACIQALDIEFTEGEIYEINSVEPQTYESQSLKEHARPDNEVV</sequence>